<protein>
    <submittedName>
        <fullName evidence="2">Uncharacterized protein</fullName>
    </submittedName>
</protein>
<dbReference type="Proteomes" id="UP001497644">
    <property type="component" value="Chromosome 15"/>
</dbReference>
<evidence type="ECO:0000256" key="1">
    <source>
        <dbReference type="SAM" id="MobiDB-lite"/>
    </source>
</evidence>
<name>A0AAV2NIJ6_9HYME</name>
<organism evidence="2 3">
    <name type="scientific">Lasius platythorax</name>
    <dbReference type="NCBI Taxonomy" id="488582"/>
    <lineage>
        <taxon>Eukaryota</taxon>
        <taxon>Metazoa</taxon>
        <taxon>Ecdysozoa</taxon>
        <taxon>Arthropoda</taxon>
        <taxon>Hexapoda</taxon>
        <taxon>Insecta</taxon>
        <taxon>Pterygota</taxon>
        <taxon>Neoptera</taxon>
        <taxon>Endopterygota</taxon>
        <taxon>Hymenoptera</taxon>
        <taxon>Apocrita</taxon>
        <taxon>Aculeata</taxon>
        <taxon>Formicoidea</taxon>
        <taxon>Formicidae</taxon>
        <taxon>Formicinae</taxon>
        <taxon>Lasius</taxon>
        <taxon>Lasius</taxon>
    </lineage>
</organism>
<reference evidence="2" key="1">
    <citation type="submission" date="2024-04" db="EMBL/GenBank/DDBJ databases">
        <authorList>
            <consortium name="Molecular Ecology Group"/>
        </authorList>
    </citation>
    <scope>NUCLEOTIDE SEQUENCE</scope>
</reference>
<accession>A0AAV2NIJ6</accession>
<feature type="region of interest" description="Disordered" evidence="1">
    <location>
        <begin position="1"/>
        <end position="113"/>
    </location>
</feature>
<sequence>MFHAALNSHVRWSDSSDRQRLSMLSELNSAGSHRKPTERLPHTLRLRQEQTPTRRVNAHARRHSSEALVSGSLTKPKDCAKSPCDSNDAEQRDVKVEGNTIKSLIPTPRKLRL</sequence>
<gene>
    <name evidence="2" type="ORF">LPLAT_LOCUS4881</name>
</gene>
<dbReference type="AlphaFoldDB" id="A0AAV2NIJ6"/>
<dbReference type="EMBL" id="OZ034838">
    <property type="protein sequence ID" value="CAL1679151.1"/>
    <property type="molecule type" value="Genomic_DNA"/>
</dbReference>
<keyword evidence="3" id="KW-1185">Reference proteome</keyword>
<proteinExistence type="predicted"/>
<evidence type="ECO:0000313" key="2">
    <source>
        <dbReference type="EMBL" id="CAL1679151.1"/>
    </source>
</evidence>
<evidence type="ECO:0000313" key="3">
    <source>
        <dbReference type="Proteomes" id="UP001497644"/>
    </source>
</evidence>
<feature type="compositionally biased region" description="Basic and acidic residues" evidence="1">
    <location>
        <begin position="11"/>
        <end position="20"/>
    </location>
</feature>